<feature type="region of interest" description="Disordered" evidence="3">
    <location>
        <begin position="496"/>
        <end position="515"/>
    </location>
</feature>
<keyword evidence="7" id="KW-0645">Protease</keyword>
<feature type="transmembrane region" description="Helical" evidence="4">
    <location>
        <begin position="649"/>
        <end position="668"/>
    </location>
</feature>
<dbReference type="Pfam" id="PF01694">
    <property type="entry name" value="Rhomboid"/>
    <property type="match status" value="1"/>
</dbReference>
<dbReference type="PANTHER" id="PTHR43731">
    <property type="entry name" value="RHOMBOID PROTEASE"/>
    <property type="match status" value="1"/>
</dbReference>
<evidence type="ECO:0000256" key="5">
    <source>
        <dbReference type="SAM" id="SignalP"/>
    </source>
</evidence>
<feature type="transmembrane region" description="Helical" evidence="4">
    <location>
        <begin position="542"/>
        <end position="562"/>
    </location>
</feature>
<proteinExistence type="inferred from homology"/>
<dbReference type="InterPro" id="IPR022764">
    <property type="entry name" value="Peptidase_S54_rhomboid_dom"/>
</dbReference>
<dbReference type="Pfam" id="PF13584">
    <property type="entry name" value="BatD"/>
    <property type="match status" value="1"/>
</dbReference>
<dbReference type="InterPro" id="IPR050925">
    <property type="entry name" value="Rhomboid_protease_S54"/>
</dbReference>
<feature type="transmembrane region" description="Helical" evidence="4">
    <location>
        <begin position="334"/>
        <end position="350"/>
    </location>
</feature>
<protein>
    <submittedName>
        <fullName evidence="7">Rhomboid family intramembrane serine protease</fullName>
        <ecNumber evidence="7">3.4.21.105</ecNumber>
    </submittedName>
</protein>
<reference evidence="7" key="2">
    <citation type="submission" date="2021-04" db="EMBL/GenBank/DDBJ databases">
        <authorList>
            <person name="Gilroy R."/>
        </authorList>
    </citation>
    <scope>NUCLEOTIDE SEQUENCE</scope>
    <source>
        <strain evidence="7">ChiHjej12B11-9795</strain>
    </source>
</reference>
<dbReference type="GO" id="GO:0016020">
    <property type="term" value="C:membrane"/>
    <property type="evidence" value="ECO:0007669"/>
    <property type="project" value="InterPro"/>
</dbReference>
<dbReference type="EMBL" id="DWZI01000051">
    <property type="protein sequence ID" value="HJA86585.1"/>
    <property type="molecule type" value="Genomic_DNA"/>
</dbReference>
<feature type="transmembrane region" description="Helical" evidence="4">
    <location>
        <begin position="627"/>
        <end position="643"/>
    </location>
</feature>
<evidence type="ECO:0000256" key="3">
    <source>
        <dbReference type="SAM" id="MobiDB-lite"/>
    </source>
</evidence>
<dbReference type="Proteomes" id="UP000823862">
    <property type="component" value="Unassembled WGS sequence"/>
</dbReference>
<feature type="transmembrane region" description="Helical" evidence="4">
    <location>
        <begin position="703"/>
        <end position="722"/>
    </location>
</feature>
<dbReference type="GO" id="GO:0006508">
    <property type="term" value="P:proteolysis"/>
    <property type="evidence" value="ECO:0007669"/>
    <property type="project" value="UniProtKB-KW"/>
</dbReference>
<keyword evidence="2 7" id="KW-0378">Hydrolase</keyword>
<organism evidence="7 8">
    <name type="scientific">Candidatus Bacteroides avicola</name>
    <dbReference type="NCBI Taxonomy" id="2838468"/>
    <lineage>
        <taxon>Bacteria</taxon>
        <taxon>Pseudomonadati</taxon>
        <taxon>Bacteroidota</taxon>
        <taxon>Bacteroidia</taxon>
        <taxon>Bacteroidales</taxon>
        <taxon>Bacteroidaceae</taxon>
        <taxon>Bacteroides</taxon>
    </lineage>
</organism>
<evidence type="ECO:0000259" key="6">
    <source>
        <dbReference type="Pfam" id="PF01694"/>
    </source>
</evidence>
<evidence type="ECO:0000256" key="1">
    <source>
        <dbReference type="ARBA" id="ARBA00009045"/>
    </source>
</evidence>
<evidence type="ECO:0000313" key="8">
    <source>
        <dbReference type="Proteomes" id="UP000823862"/>
    </source>
</evidence>
<keyword evidence="4" id="KW-1133">Transmembrane helix</keyword>
<name>A0A9D2KX69_9BACE</name>
<keyword evidence="4" id="KW-0472">Membrane</keyword>
<feature type="region of interest" description="Disordered" evidence="3">
    <location>
        <begin position="782"/>
        <end position="814"/>
    </location>
</feature>
<feature type="transmembrane region" description="Helical" evidence="4">
    <location>
        <begin position="680"/>
        <end position="697"/>
    </location>
</feature>
<sequence length="963" mass="108227">MTKRTSKTKYCFIRSRMFVCLLLLSAFLPVAHTHASETADSVYFHAELDTVGGLRVGRVLRLTYALVNSRFDTASYPVFNDSIKVLNGPKPHKRESCSIINGVKSNSYETGFYYLVQFKNSGEARIPVASVTADGKTYTTPEYRVSVHPTEVDMSKLECHLEVEQLKSDYVKYRAILTCNARPDQNPPLLTINGKTVPPNSNSYSSSKNKEEYTYTYYFTSEGYDVSCEELTFGGVPYSIKPRESKLDEADYIVAILIIGALFELIWWLAYRIRYREEKNAPLAAFVLEKKTLPLIISWAYTHYGASHMLMLYAAMFISISGVMHYSSNIDIEGLLWLGIIPGLLAFILYRHQRRKLDFQSIPTSLDKQAIYDQIYKLSVTYDWDVDHYGEDCIVAHTNPSLWGMTWGEQIFVVFDKGQVWVNSVNDLNKRTSICSFGHNKRNIRRIREALAGAAGQEGHLFAGCECTSGQSANWGKVRYNQEKTISTVHTVDADDTERKNNPAGSEEYNFPVDKETNGKDNKDLSFWSLITPRKGNIATPLLIYINVALFIVMSICGVSLIEPTGISLMKWGADFGPLTLTGDWWRTVTCNFIHIGIIHLLMNMYALLYIGIFLEQIIGSRKLMTAYLLTGLFSALASLTAHPETISAGASGSIFGLYGIFLSYLIFNHKIEKHQRKSLLFSIGFFVIYNLLLGTKEEGIDNAAHIGGLVSGVILGITYLLADKYSSKRASRYIAYIAEMTFLIMFAFLFTGQTKSVPSDFREIRNMWEYGTLEKYAQESESEGRIQESGTDHTNYIPNQGDNPATFSGSDESIGDGRREYVNKACGLRCTYPTGWNAVVKSDDNCVLQLMGNAGNTIVFNYKKFSSTEEIDNARNLLLKSMSGTAPESVNINGIPFEWISGRREYPLERGGSMNFNQSIIFYLNKKALDGFIIVSMTATETHESEARDIIGSVRILPSNSQ</sequence>
<reference evidence="7" key="1">
    <citation type="journal article" date="2021" name="PeerJ">
        <title>Extensive microbial diversity within the chicken gut microbiome revealed by metagenomics and culture.</title>
        <authorList>
            <person name="Gilroy R."/>
            <person name="Ravi A."/>
            <person name="Getino M."/>
            <person name="Pursley I."/>
            <person name="Horton D.L."/>
            <person name="Alikhan N.F."/>
            <person name="Baker D."/>
            <person name="Gharbi K."/>
            <person name="Hall N."/>
            <person name="Watson M."/>
            <person name="Adriaenssens E.M."/>
            <person name="Foster-Nyarko E."/>
            <person name="Jarju S."/>
            <person name="Secka A."/>
            <person name="Antonio M."/>
            <person name="Oren A."/>
            <person name="Chaudhuri R.R."/>
            <person name="La Ragione R."/>
            <person name="Hildebrand F."/>
            <person name="Pallen M.J."/>
        </authorList>
    </citation>
    <scope>NUCLEOTIDE SEQUENCE</scope>
    <source>
        <strain evidence="7">ChiHjej12B11-9795</strain>
    </source>
</reference>
<keyword evidence="5" id="KW-0732">Signal</keyword>
<evidence type="ECO:0000256" key="2">
    <source>
        <dbReference type="ARBA" id="ARBA00022801"/>
    </source>
</evidence>
<feature type="compositionally biased region" description="Polar residues" evidence="3">
    <location>
        <begin position="789"/>
        <end position="812"/>
    </location>
</feature>
<feature type="transmembrane region" description="Helical" evidence="4">
    <location>
        <begin position="252"/>
        <end position="271"/>
    </location>
</feature>
<comment type="caution">
    <text evidence="7">The sequence shown here is derived from an EMBL/GenBank/DDBJ whole genome shotgun (WGS) entry which is preliminary data.</text>
</comment>
<feature type="transmembrane region" description="Helical" evidence="4">
    <location>
        <begin position="593"/>
        <end position="615"/>
    </location>
</feature>
<dbReference type="GO" id="GO:0004252">
    <property type="term" value="F:serine-type endopeptidase activity"/>
    <property type="evidence" value="ECO:0007669"/>
    <property type="project" value="InterPro"/>
</dbReference>
<keyword evidence="4" id="KW-0812">Transmembrane</keyword>
<dbReference type="InterPro" id="IPR025738">
    <property type="entry name" value="BatD"/>
</dbReference>
<accession>A0A9D2KX69</accession>
<gene>
    <name evidence="7" type="ORF">H9950_10430</name>
</gene>
<dbReference type="EC" id="3.4.21.105" evidence="7"/>
<feature type="transmembrane region" description="Helical" evidence="4">
    <location>
        <begin position="734"/>
        <end position="753"/>
    </location>
</feature>
<comment type="similarity">
    <text evidence="1">Belongs to the peptidase S54 family.</text>
</comment>
<feature type="signal peptide" evidence="5">
    <location>
        <begin position="1"/>
        <end position="35"/>
    </location>
</feature>
<dbReference type="AlphaFoldDB" id="A0A9D2KX69"/>
<feature type="domain" description="Peptidase S54 rhomboid" evidence="6">
    <location>
        <begin position="583"/>
        <end position="721"/>
    </location>
</feature>
<feature type="chain" id="PRO_5039083127" evidence="5">
    <location>
        <begin position="36"/>
        <end position="963"/>
    </location>
</feature>
<dbReference type="PANTHER" id="PTHR43731:SF14">
    <property type="entry name" value="PRESENILIN-ASSOCIATED RHOMBOID-LIKE PROTEIN, MITOCHONDRIAL"/>
    <property type="match status" value="1"/>
</dbReference>
<evidence type="ECO:0000256" key="4">
    <source>
        <dbReference type="SAM" id="Phobius"/>
    </source>
</evidence>
<evidence type="ECO:0000313" key="7">
    <source>
        <dbReference type="EMBL" id="HJA86585.1"/>
    </source>
</evidence>